<organism evidence="2 3">
    <name type="scientific">Ensete ventricosum</name>
    <name type="common">Abyssinian banana</name>
    <name type="synonym">Musa ensete</name>
    <dbReference type="NCBI Taxonomy" id="4639"/>
    <lineage>
        <taxon>Eukaryota</taxon>
        <taxon>Viridiplantae</taxon>
        <taxon>Streptophyta</taxon>
        <taxon>Embryophyta</taxon>
        <taxon>Tracheophyta</taxon>
        <taxon>Spermatophyta</taxon>
        <taxon>Magnoliopsida</taxon>
        <taxon>Liliopsida</taxon>
        <taxon>Zingiberales</taxon>
        <taxon>Musaceae</taxon>
        <taxon>Ensete</taxon>
    </lineage>
</organism>
<keyword evidence="1" id="KW-1133">Transmembrane helix</keyword>
<evidence type="ECO:0000313" key="3">
    <source>
        <dbReference type="Proteomes" id="UP001222027"/>
    </source>
</evidence>
<reference evidence="2 3" key="1">
    <citation type="submission" date="2022-12" db="EMBL/GenBank/DDBJ databases">
        <title>Chromosome-scale assembly of the Ensete ventricosum genome.</title>
        <authorList>
            <person name="Dussert Y."/>
            <person name="Stocks J."/>
            <person name="Wendawek A."/>
            <person name="Woldeyes F."/>
            <person name="Nichols R.A."/>
            <person name="Borrell J.S."/>
        </authorList>
    </citation>
    <scope>NUCLEOTIDE SEQUENCE [LARGE SCALE GENOMIC DNA]</scope>
    <source>
        <strain evidence="3">cv. Maze</strain>
        <tissue evidence="2">Seeds</tissue>
    </source>
</reference>
<comment type="caution">
    <text evidence="2">The sequence shown here is derived from an EMBL/GenBank/DDBJ whole genome shotgun (WGS) entry which is preliminary data.</text>
</comment>
<feature type="transmembrane region" description="Helical" evidence="1">
    <location>
        <begin position="6"/>
        <end position="28"/>
    </location>
</feature>
<sequence>CREVSLPVFTLSLSSYWGYAVAHLAWLLNIRIKSMPTIL</sequence>
<keyword evidence="1" id="KW-0472">Membrane</keyword>
<accession>A0AAX5NGX7</accession>
<evidence type="ECO:0000313" key="2">
    <source>
        <dbReference type="EMBL" id="KAJ8455177.1"/>
    </source>
</evidence>
<keyword evidence="1" id="KW-0812">Transmembrane</keyword>
<name>A0AAX5NGX7_ENSVE</name>
<dbReference type="EMBL" id="JAQQAF010000100">
    <property type="protein sequence ID" value="KAJ8455177.1"/>
    <property type="molecule type" value="Genomic_DNA"/>
</dbReference>
<feature type="non-terminal residue" evidence="2">
    <location>
        <position position="1"/>
    </location>
</feature>
<protein>
    <submittedName>
        <fullName evidence="2">Uncharacterized protein</fullName>
    </submittedName>
</protein>
<gene>
    <name evidence="2" type="ORF">OPV22_035193</name>
</gene>
<keyword evidence="3" id="KW-1185">Reference proteome</keyword>
<dbReference type="AlphaFoldDB" id="A0AAX5NGX7"/>
<proteinExistence type="predicted"/>
<evidence type="ECO:0000256" key="1">
    <source>
        <dbReference type="SAM" id="Phobius"/>
    </source>
</evidence>
<dbReference type="Proteomes" id="UP001222027">
    <property type="component" value="Unassembled WGS sequence"/>
</dbReference>